<gene>
    <name evidence="3" type="ORF">APTSU1_001803400</name>
</gene>
<dbReference type="InterPro" id="IPR051113">
    <property type="entry name" value="Integrator_subunit6"/>
</dbReference>
<organism evidence="3 4">
    <name type="scientific">Apodemus speciosus</name>
    <name type="common">Large Japanese field mouse</name>
    <dbReference type="NCBI Taxonomy" id="105296"/>
    <lineage>
        <taxon>Eukaryota</taxon>
        <taxon>Metazoa</taxon>
        <taxon>Chordata</taxon>
        <taxon>Craniata</taxon>
        <taxon>Vertebrata</taxon>
        <taxon>Euteleostomi</taxon>
        <taxon>Mammalia</taxon>
        <taxon>Eutheria</taxon>
        <taxon>Euarchontoglires</taxon>
        <taxon>Glires</taxon>
        <taxon>Rodentia</taxon>
        <taxon>Myomorpha</taxon>
        <taxon>Muroidea</taxon>
        <taxon>Muridae</taxon>
        <taxon>Murinae</taxon>
        <taxon>Apodemus</taxon>
    </lineage>
</organism>
<feature type="region of interest" description="Disordered" evidence="1">
    <location>
        <begin position="1"/>
        <end position="147"/>
    </location>
</feature>
<feature type="compositionally biased region" description="Polar residues" evidence="1">
    <location>
        <begin position="115"/>
        <end position="128"/>
    </location>
</feature>
<name>A0ABQ0FU97_APOSI</name>
<evidence type="ECO:0000313" key="4">
    <source>
        <dbReference type="Proteomes" id="UP001623349"/>
    </source>
</evidence>
<evidence type="ECO:0000313" key="3">
    <source>
        <dbReference type="EMBL" id="GAB1302795.1"/>
    </source>
</evidence>
<feature type="compositionally biased region" description="Basic and acidic residues" evidence="1">
    <location>
        <begin position="1"/>
        <end position="12"/>
    </location>
</feature>
<dbReference type="Pfam" id="PF15300">
    <property type="entry name" value="INT_SG_DDX_CT_C"/>
    <property type="match status" value="1"/>
</dbReference>
<dbReference type="PANTHER" id="PTHR12957">
    <property type="entry name" value="DEAD/H BOX POLYPEPTIDE 26/DICE1-RELATED"/>
    <property type="match status" value="1"/>
</dbReference>
<proteinExistence type="predicted"/>
<keyword evidence="4" id="KW-1185">Reference proteome</keyword>
<comment type="caution">
    <text evidence="3">The sequence shown here is derived from an EMBL/GenBank/DDBJ whole genome shotgun (WGS) entry which is preliminary data.</text>
</comment>
<dbReference type="EMBL" id="BAAFST010000020">
    <property type="protein sequence ID" value="GAB1302795.1"/>
    <property type="molecule type" value="Genomic_DNA"/>
</dbReference>
<evidence type="ECO:0000256" key="1">
    <source>
        <dbReference type="SAM" id="MobiDB-lite"/>
    </source>
</evidence>
<protein>
    <submittedName>
        <fullName evidence="3">Gene model 648, (NCBI)</fullName>
    </submittedName>
</protein>
<dbReference type="InterPro" id="IPR029307">
    <property type="entry name" value="INT_SG_DDX_CT_C"/>
</dbReference>
<dbReference type="Proteomes" id="UP001623349">
    <property type="component" value="Unassembled WGS sequence"/>
</dbReference>
<feature type="compositionally biased region" description="Polar residues" evidence="1">
    <location>
        <begin position="137"/>
        <end position="147"/>
    </location>
</feature>
<reference evidence="3 4" key="1">
    <citation type="submission" date="2024-08" db="EMBL/GenBank/DDBJ databases">
        <title>The draft genome of Apodemus speciosus.</title>
        <authorList>
            <person name="Nabeshima K."/>
            <person name="Suzuki S."/>
            <person name="Onuma M."/>
        </authorList>
    </citation>
    <scope>NUCLEOTIDE SEQUENCE [LARGE SCALE GENOMIC DNA]</scope>
    <source>
        <strain evidence="3">IB14-021</strain>
    </source>
</reference>
<dbReference type="PANTHER" id="PTHR12957:SF36">
    <property type="entry name" value="SAGE1-LIKE PROTEIN-RELATED"/>
    <property type="match status" value="1"/>
</dbReference>
<feature type="compositionally biased region" description="Basic and acidic residues" evidence="1">
    <location>
        <begin position="47"/>
        <end position="59"/>
    </location>
</feature>
<evidence type="ECO:0000259" key="2">
    <source>
        <dbReference type="Pfam" id="PF15300"/>
    </source>
</evidence>
<sequence length="230" mass="25223">MDKKPDKEEHTMLKRKISPVGEGEAMGPPKKSYTLDMVSNKSLEASAEAKGEDLEEQKGAMDSQKTQVGMAEGDPKVCAQSSAPKQLTPAAGEAIPPSPRGSLPQDSLRRKDADNSTVAGGNVSSDCSAGTAKAPAMSSSEAQPCVSSLRPNLTNYEIKCALMTEIRRFGRQYGRLFKILEEVQGPLEVRIQLVEFSIKEAARFKRRHLIQYLEKILEKLKSERSLNNDE</sequence>
<feature type="domain" description="INTS6/SAGE1/DDX26B/CT45 C-terminal" evidence="2">
    <location>
        <begin position="154"/>
        <end position="215"/>
    </location>
</feature>
<accession>A0ABQ0FU97</accession>